<dbReference type="AlphaFoldDB" id="A0A7J5U018"/>
<accession>A0A7J5U018</accession>
<evidence type="ECO:0000313" key="2">
    <source>
        <dbReference type="EMBL" id="KAB7731086.1"/>
    </source>
</evidence>
<reference evidence="2 3" key="1">
    <citation type="submission" date="2019-10" db="EMBL/GenBank/DDBJ databases">
        <title>Rudanella paleaurantiibacter sp. nov., isolated from sludge.</title>
        <authorList>
            <person name="Xu S.Q."/>
        </authorList>
    </citation>
    <scope>NUCLEOTIDE SEQUENCE [LARGE SCALE GENOMIC DNA]</scope>
    <source>
        <strain evidence="2 3">HX-22-17</strain>
    </source>
</reference>
<dbReference type="Proteomes" id="UP000488299">
    <property type="component" value="Unassembled WGS sequence"/>
</dbReference>
<feature type="region of interest" description="Disordered" evidence="1">
    <location>
        <begin position="1"/>
        <end position="21"/>
    </location>
</feature>
<feature type="compositionally biased region" description="Low complexity" evidence="1">
    <location>
        <begin position="1"/>
        <end position="13"/>
    </location>
</feature>
<sequence>MKKQTKAVVATTTEGHAGRPSKFMPEFTERAHKMALLGLTDEAMADVLGVARSTFSLWKKNNPEFSDAVQGGKILADAKVAAALYIRAVGYEYPSEKLLTVSVGDGVSEVQRHPITVHVLPDPGAALNWLKNRQPKLWRDKQDVQLSGEISVTLNLDGDHSNNSKTE</sequence>
<comment type="caution">
    <text evidence="2">The sequence shown here is derived from an EMBL/GenBank/DDBJ whole genome shotgun (WGS) entry which is preliminary data.</text>
</comment>
<name>A0A7J5U018_9BACT</name>
<proteinExistence type="predicted"/>
<dbReference type="EMBL" id="WELI01000003">
    <property type="protein sequence ID" value="KAB7731086.1"/>
    <property type="molecule type" value="Genomic_DNA"/>
</dbReference>
<keyword evidence="3" id="KW-1185">Reference proteome</keyword>
<evidence type="ECO:0000256" key="1">
    <source>
        <dbReference type="SAM" id="MobiDB-lite"/>
    </source>
</evidence>
<protein>
    <submittedName>
        <fullName evidence="2">Helix-turn-helix domain-containing protein</fullName>
    </submittedName>
</protein>
<evidence type="ECO:0000313" key="3">
    <source>
        <dbReference type="Proteomes" id="UP000488299"/>
    </source>
</evidence>
<dbReference type="RefSeq" id="WP_152124072.1">
    <property type="nucleotide sequence ID" value="NZ_WELI01000003.1"/>
</dbReference>
<gene>
    <name evidence="2" type="ORF">F5984_09735</name>
</gene>
<organism evidence="2 3">
    <name type="scientific">Rudanella paleaurantiibacter</name>
    <dbReference type="NCBI Taxonomy" id="2614655"/>
    <lineage>
        <taxon>Bacteria</taxon>
        <taxon>Pseudomonadati</taxon>
        <taxon>Bacteroidota</taxon>
        <taxon>Cytophagia</taxon>
        <taxon>Cytophagales</taxon>
        <taxon>Cytophagaceae</taxon>
        <taxon>Rudanella</taxon>
    </lineage>
</organism>